<dbReference type="Proteomes" id="UP000006591">
    <property type="component" value="Chromosome 1"/>
</dbReference>
<dbReference type="InterPro" id="IPR053327">
    <property type="entry name" value="KIP"/>
</dbReference>
<dbReference type="PANTHER" id="PTHR36001:SF2">
    <property type="entry name" value="CTAGE FAMILY PROTEIN-RELATED"/>
    <property type="match status" value="1"/>
</dbReference>
<protein>
    <submittedName>
        <fullName evidence="2">Uncharacterized protein</fullName>
    </submittedName>
</protein>
<evidence type="ECO:0000313" key="2">
    <source>
        <dbReference type="EnsemblPlants" id="ONIVA01G02620.1"/>
    </source>
</evidence>
<dbReference type="PANTHER" id="PTHR36001">
    <property type="entry name" value="CTAGE FAMILY PROTEIN-RELATED"/>
    <property type="match status" value="1"/>
</dbReference>
<reference evidence="2" key="2">
    <citation type="submission" date="2018-04" db="EMBL/GenBank/DDBJ databases">
        <title>OnivRS2 (Oryza nivara Reference Sequence Version 2).</title>
        <authorList>
            <person name="Zhang J."/>
            <person name="Kudrna D."/>
            <person name="Lee S."/>
            <person name="Talag J."/>
            <person name="Rajasekar S."/>
            <person name="Welchert J."/>
            <person name="Hsing Y.-I."/>
            <person name="Wing R.A."/>
        </authorList>
    </citation>
    <scope>NUCLEOTIDE SEQUENCE [LARGE SCALE GENOMIC DNA]</scope>
</reference>
<dbReference type="eggNOG" id="ENOG502RYDV">
    <property type="taxonomic scope" value="Eukaryota"/>
</dbReference>
<sequence>MAASSAAAGAGGEPQKQLLSIIRDFAAEKSHGGFSRDPLAASELLAERRVTDLKRRLDDLRAASDAAAAELEAAKRAREGAEQELRGGQVQVAIAAASIQALEATISHLQEEISKAGSDLDALKGKGDIERDEFISQMDQLNTKIRQFQQTVSVEFKRQKCSELPSGEGQHVRDMSEIEESEGILKDLIDKVNNADAELHVLEEEYKKDLLHHDEVRRELADTQAKRALMEAVMGETKQLQELGEYPFLGFVQKFSNSLHLVLFPVQIHQAFCKRRFFNGKQAGSRNGESARFACGGVAEAVRVPRLWSQQHGWVGGGGGGQLKMALAGWLLYIDKA</sequence>
<dbReference type="STRING" id="4536.A0A0E0FFX5"/>
<dbReference type="OMA" id="KMALAGW"/>
<evidence type="ECO:0000313" key="3">
    <source>
        <dbReference type="Proteomes" id="UP000006591"/>
    </source>
</evidence>
<dbReference type="AlphaFoldDB" id="A0A0E0FFX5"/>
<dbReference type="Gramene" id="ONIVA01G02620.1">
    <property type="protein sequence ID" value="ONIVA01G02620.1"/>
    <property type="gene ID" value="ONIVA01G02620"/>
</dbReference>
<feature type="coiled-coil region" evidence="1">
    <location>
        <begin position="178"/>
        <end position="205"/>
    </location>
</feature>
<keyword evidence="1" id="KW-0175">Coiled coil</keyword>
<dbReference type="EnsemblPlants" id="ONIVA01G02620.1">
    <property type="protein sequence ID" value="ONIVA01G02620.1"/>
    <property type="gene ID" value="ONIVA01G02620"/>
</dbReference>
<organism evidence="2">
    <name type="scientific">Oryza nivara</name>
    <name type="common">Indian wild rice</name>
    <name type="synonym">Oryza sativa f. spontanea</name>
    <dbReference type="NCBI Taxonomy" id="4536"/>
    <lineage>
        <taxon>Eukaryota</taxon>
        <taxon>Viridiplantae</taxon>
        <taxon>Streptophyta</taxon>
        <taxon>Embryophyta</taxon>
        <taxon>Tracheophyta</taxon>
        <taxon>Spermatophyta</taxon>
        <taxon>Magnoliopsida</taxon>
        <taxon>Liliopsida</taxon>
        <taxon>Poales</taxon>
        <taxon>Poaceae</taxon>
        <taxon>BOP clade</taxon>
        <taxon>Oryzoideae</taxon>
        <taxon>Oryzeae</taxon>
        <taxon>Oryzinae</taxon>
        <taxon>Oryza</taxon>
    </lineage>
</organism>
<accession>A0A0E0FFX5</accession>
<name>A0A0E0FFX5_ORYNI</name>
<feature type="coiled-coil region" evidence="1">
    <location>
        <begin position="43"/>
        <end position="151"/>
    </location>
</feature>
<reference evidence="2" key="1">
    <citation type="submission" date="2015-04" db="UniProtKB">
        <authorList>
            <consortium name="EnsemblPlants"/>
        </authorList>
    </citation>
    <scope>IDENTIFICATION</scope>
    <source>
        <strain evidence="2">SL10</strain>
    </source>
</reference>
<evidence type="ECO:0000256" key="1">
    <source>
        <dbReference type="SAM" id="Coils"/>
    </source>
</evidence>
<keyword evidence="3" id="KW-1185">Reference proteome</keyword>
<proteinExistence type="predicted"/>
<dbReference type="Gene3D" id="1.10.287.1490">
    <property type="match status" value="1"/>
</dbReference>
<dbReference type="HOGENOM" id="CLU_081431_0_0_1"/>